<feature type="compositionally biased region" description="Low complexity" evidence="2">
    <location>
        <begin position="142"/>
        <end position="156"/>
    </location>
</feature>
<feature type="region of interest" description="Disordered" evidence="2">
    <location>
        <begin position="46"/>
        <end position="67"/>
    </location>
</feature>
<feature type="compositionally biased region" description="Basic and acidic residues" evidence="2">
    <location>
        <begin position="127"/>
        <end position="136"/>
    </location>
</feature>
<reference evidence="4" key="1">
    <citation type="submission" date="2015-09" db="EMBL/GenBank/DDBJ databases">
        <authorList>
            <consortium name="Pathogen Informatics"/>
        </authorList>
    </citation>
    <scope>NUCLEOTIDE SEQUENCE [LARGE SCALE GENOMIC DNA]</scope>
    <source>
        <strain evidence="4">Lake Konstanz</strain>
    </source>
</reference>
<feature type="region of interest" description="Disordered" evidence="2">
    <location>
        <begin position="125"/>
        <end position="163"/>
    </location>
</feature>
<dbReference type="AlphaFoldDB" id="A0A0S4ISG2"/>
<feature type="compositionally biased region" description="Low complexity" evidence="2">
    <location>
        <begin position="81"/>
        <end position="98"/>
    </location>
</feature>
<dbReference type="VEuPathDB" id="TriTrypDB:BSAL_04885"/>
<accession>A0A0S4ISG2</accession>
<evidence type="ECO:0000313" key="4">
    <source>
        <dbReference type="Proteomes" id="UP000051952"/>
    </source>
</evidence>
<feature type="region of interest" description="Disordered" evidence="2">
    <location>
        <begin position="81"/>
        <end position="108"/>
    </location>
</feature>
<protein>
    <submittedName>
        <fullName evidence="3">Uncharacterized protein</fullName>
    </submittedName>
</protein>
<keyword evidence="4" id="KW-1185">Reference proteome</keyword>
<organism evidence="3 4">
    <name type="scientific">Bodo saltans</name>
    <name type="common">Flagellated protozoan</name>
    <dbReference type="NCBI Taxonomy" id="75058"/>
    <lineage>
        <taxon>Eukaryota</taxon>
        <taxon>Discoba</taxon>
        <taxon>Euglenozoa</taxon>
        <taxon>Kinetoplastea</taxon>
        <taxon>Metakinetoplastina</taxon>
        <taxon>Eubodonida</taxon>
        <taxon>Bodonidae</taxon>
        <taxon>Bodo</taxon>
    </lineage>
</organism>
<feature type="coiled-coil region" evidence="1">
    <location>
        <begin position="224"/>
        <end position="251"/>
    </location>
</feature>
<feature type="compositionally biased region" description="Low complexity" evidence="2">
    <location>
        <begin position="52"/>
        <end position="67"/>
    </location>
</feature>
<evidence type="ECO:0000256" key="2">
    <source>
        <dbReference type="SAM" id="MobiDB-lite"/>
    </source>
</evidence>
<evidence type="ECO:0000313" key="3">
    <source>
        <dbReference type="EMBL" id="CUG05876.1"/>
    </source>
</evidence>
<dbReference type="EMBL" id="CYKH01000548">
    <property type="protein sequence ID" value="CUG05876.1"/>
    <property type="molecule type" value="Genomic_DNA"/>
</dbReference>
<gene>
    <name evidence="3" type="ORF">BSAL_04885</name>
</gene>
<proteinExistence type="predicted"/>
<keyword evidence="1" id="KW-0175">Coiled coil</keyword>
<sequence>MSAPGIDVDAALAELQHLISSVAASHGNDIDPALITQRLRSLENELRRSESSARASLSPSPRRQSSLTQIPASLQAQLLSKAASPLERASSPLSSSNSNHHKMVTLVAPEPSLRDIRRSVSCTTRMLQDHEEDKWQLSRGGSSSYATTSSSAAAAARPQPPRHLDAASALNRSSLDVSFAQQYAGDDPQRLRFVIDAVSNQLQKERRWRRQLQNVVIPSLLQHVEVLEQDRDRLQSDLAAAHHEVTALKLQRAIGGRLELNQQVDMCLEQVSDLLAKLRAR</sequence>
<dbReference type="Proteomes" id="UP000051952">
    <property type="component" value="Unassembled WGS sequence"/>
</dbReference>
<name>A0A0S4ISG2_BODSA</name>
<evidence type="ECO:0000256" key="1">
    <source>
        <dbReference type="SAM" id="Coils"/>
    </source>
</evidence>